<sequence>MLLKRCSWGGISSPILLLKDLHRRERCPASVFSSRPALLGEIGTARRH</sequence>
<dbReference type="Proteomes" id="UP001054252">
    <property type="component" value="Unassembled WGS sequence"/>
</dbReference>
<comment type="caution">
    <text evidence="1">The sequence shown here is derived from an EMBL/GenBank/DDBJ whole genome shotgun (WGS) entry which is preliminary data.</text>
</comment>
<accession>A0AAV5MMA8</accession>
<keyword evidence="2" id="KW-1185">Reference proteome</keyword>
<reference evidence="1 2" key="1">
    <citation type="journal article" date="2021" name="Commun. Biol.">
        <title>The genome of Shorea leprosula (Dipterocarpaceae) highlights the ecological relevance of drought in aseasonal tropical rainforests.</title>
        <authorList>
            <person name="Ng K.K.S."/>
            <person name="Kobayashi M.J."/>
            <person name="Fawcett J.A."/>
            <person name="Hatakeyama M."/>
            <person name="Paape T."/>
            <person name="Ng C.H."/>
            <person name="Ang C.C."/>
            <person name="Tnah L.H."/>
            <person name="Lee C.T."/>
            <person name="Nishiyama T."/>
            <person name="Sese J."/>
            <person name="O'Brien M.J."/>
            <person name="Copetti D."/>
            <person name="Mohd Noor M.I."/>
            <person name="Ong R.C."/>
            <person name="Putra M."/>
            <person name="Sireger I.Z."/>
            <person name="Indrioko S."/>
            <person name="Kosugi Y."/>
            <person name="Izuno A."/>
            <person name="Isagi Y."/>
            <person name="Lee S.L."/>
            <person name="Shimizu K.K."/>
        </authorList>
    </citation>
    <scope>NUCLEOTIDE SEQUENCE [LARGE SCALE GENOMIC DNA]</scope>
    <source>
        <strain evidence="1">214</strain>
    </source>
</reference>
<protein>
    <submittedName>
        <fullName evidence="1">Uncharacterized protein</fullName>
    </submittedName>
</protein>
<evidence type="ECO:0000313" key="2">
    <source>
        <dbReference type="Proteomes" id="UP001054252"/>
    </source>
</evidence>
<organism evidence="1 2">
    <name type="scientific">Rubroshorea leprosula</name>
    <dbReference type="NCBI Taxonomy" id="152421"/>
    <lineage>
        <taxon>Eukaryota</taxon>
        <taxon>Viridiplantae</taxon>
        <taxon>Streptophyta</taxon>
        <taxon>Embryophyta</taxon>
        <taxon>Tracheophyta</taxon>
        <taxon>Spermatophyta</taxon>
        <taxon>Magnoliopsida</taxon>
        <taxon>eudicotyledons</taxon>
        <taxon>Gunneridae</taxon>
        <taxon>Pentapetalae</taxon>
        <taxon>rosids</taxon>
        <taxon>malvids</taxon>
        <taxon>Malvales</taxon>
        <taxon>Dipterocarpaceae</taxon>
        <taxon>Rubroshorea</taxon>
    </lineage>
</organism>
<name>A0AAV5MMA8_9ROSI</name>
<gene>
    <name evidence="1" type="ORF">SLEP1_g56716</name>
</gene>
<evidence type="ECO:0000313" key="1">
    <source>
        <dbReference type="EMBL" id="GKV49998.1"/>
    </source>
</evidence>
<dbReference type="EMBL" id="BPVZ01000332">
    <property type="protein sequence ID" value="GKV49998.1"/>
    <property type="molecule type" value="Genomic_DNA"/>
</dbReference>
<proteinExistence type="predicted"/>
<dbReference type="AlphaFoldDB" id="A0AAV5MMA8"/>